<organism evidence="1 3">
    <name type="scientific">Rotaria magnacalcarata</name>
    <dbReference type="NCBI Taxonomy" id="392030"/>
    <lineage>
        <taxon>Eukaryota</taxon>
        <taxon>Metazoa</taxon>
        <taxon>Spiralia</taxon>
        <taxon>Gnathifera</taxon>
        <taxon>Rotifera</taxon>
        <taxon>Eurotatoria</taxon>
        <taxon>Bdelloidea</taxon>
        <taxon>Philodinida</taxon>
        <taxon>Philodinidae</taxon>
        <taxon>Rotaria</taxon>
    </lineage>
</organism>
<evidence type="ECO:0000313" key="1">
    <source>
        <dbReference type="EMBL" id="CAF4038058.1"/>
    </source>
</evidence>
<feature type="non-terminal residue" evidence="1">
    <location>
        <position position="53"/>
    </location>
</feature>
<dbReference type="AlphaFoldDB" id="A0A8S2P7K0"/>
<proteinExistence type="predicted"/>
<reference evidence="1" key="1">
    <citation type="submission" date="2021-02" db="EMBL/GenBank/DDBJ databases">
        <authorList>
            <person name="Nowell W R."/>
        </authorList>
    </citation>
    <scope>NUCLEOTIDE SEQUENCE</scope>
</reference>
<dbReference type="Proteomes" id="UP000681720">
    <property type="component" value="Unassembled WGS sequence"/>
</dbReference>
<gene>
    <name evidence="1" type="ORF">BYL167_LOCUS15720</name>
    <name evidence="2" type="ORF">GIL414_LOCUS22137</name>
</gene>
<accession>A0A8S2P7K0</accession>
<name>A0A8S2P7K0_9BILA</name>
<protein>
    <submittedName>
        <fullName evidence="1">Uncharacterized protein</fullName>
    </submittedName>
</protein>
<dbReference type="EMBL" id="CAJOBH010005866">
    <property type="protein sequence ID" value="CAF4038058.1"/>
    <property type="molecule type" value="Genomic_DNA"/>
</dbReference>
<sequence length="53" mass="5191">MAVVDVEMIDAGGSAIIKESWLSCVAGGGKEKGIECGVDVIRGGSGGGLVGRV</sequence>
<comment type="caution">
    <text evidence="1">The sequence shown here is derived from an EMBL/GenBank/DDBJ whole genome shotgun (WGS) entry which is preliminary data.</text>
</comment>
<dbReference type="EMBL" id="CAJOBJ010021055">
    <property type="protein sequence ID" value="CAF4214970.1"/>
    <property type="molecule type" value="Genomic_DNA"/>
</dbReference>
<evidence type="ECO:0000313" key="3">
    <source>
        <dbReference type="Proteomes" id="UP000681967"/>
    </source>
</evidence>
<dbReference type="Proteomes" id="UP000681967">
    <property type="component" value="Unassembled WGS sequence"/>
</dbReference>
<evidence type="ECO:0000313" key="2">
    <source>
        <dbReference type="EMBL" id="CAF4214970.1"/>
    </source>
</evidence>